<dbReference type="GO" id="GO:0032040">
    <property type="term" value="C:small-subunit processome"/>
    <property type="evidence" value="ECO:0007669"/>
    <property type="project" value="TreeGrafter"/>
</dbReference>
<dbReference type="GO" id="GO:0030515">
    <property type="term" value="F:snoRNA binding"/>
    <property type="evidence" value="ECO:0007669"/>
    <property type="project" value="TreeGrafter"/>
</dbReference>
<feature type="repeat" description="WD" evidence="6">
    <location>
        <begin position="66"/>
        <end position="100"/>
    </location>
</feature>
<comment type="caution">
    <text evidence="10">The sequence shown here is derived from an EMBL/GenBank/DDBJ whole genome shotgun (WGS) entry which is preliminary data.</text>
</comment>
<dbReference type="Gene3D" id="2.130.10.10">
    <property type="entry name" value="YVTN repeat-like/Quinoprotein amine dehydrogenase"/>
    <property type="match status" value="4"/>
</dbReference>
<dbReference type="InterPro" id="IPR051570">
    <property type="entry name" value="TBC1_cilium_biogenesis"/>
</dbReference>
<dbReference type="OrthoDB" id="407922at2759"/>
<dbReference type="FunFam" id="2.130.10.10:FF:000178">
    <property type="entry name" value="WD repeat domain 3"/>
    <property type="match status" value="1"/>
</dbReference>
<feature type="repeat" description="WD" evidence="6">
    <location>
        <begin position="514"/>
        <end position="548"/>
    </location>
</feature>
<comment type="similarity">
    <text evidence="5">Belongs to the WD repeat WDR3/UTP12 family.</text>
</comment>
<organism evidence="10 11">
    <name type="scientific">Chara braunii</name>
    <name type="common">Braun's stonewort</name>
    <dbReference type="NCBI Taxonomy" id="69332"/>
    <lineage>
        <taxon>Eukaryota</taxon>
        <taxon>Viridiplantae</taxon>
        <taxon>Streptophyta</taxon>
        <taxon>Charophyceae</taxon>
        <taxon>Charales</taxon>
        <taxon>Characeae</taxon>
        <taxon>Chara</taxon>
    </lineage>
</organism>
<feature type="compositionally biased region" description="Low complexity" evidence="8">
    <location>
        <begin position="984"/>
        <end position="995"/>
    </location>
</feature>
<feature type="repeat" description="WD" evidence="6">
    <location>
        <begin position="193"/>
        <end position="234"/>
    </location>
</feature>
<feature type="compositionally biased region" description="Basic and acidic residues" evidence="8">
    <location>
        <begin position="957"/>
        <end position="968"/>
    </location>
</feature>
<evidence type="ECO:0000313" key="11">
    <source>
        <dbReference type="Proteomes" id="UP000265515"/>
    </source>
</evidence>
<dbReference type="InterPro" id="IPR015943">
    <property type="entry name" value="WD40/YVTN_repeat-like_dom_sf"/>
</dbReference>
<dbReference type="Pfam" id="PF25173">
    <property type="entry name" value="Beta-prop_WDR3_1st"/>
    <property type="match status" value="1"/>
</dbReference>
<keyword evidence="4" id="KW-0539">Nucleus</keyword>
<evidence type="ECO:0000256" key="1">
    <source>
        <dbReference type="ARBA" id="ARBA00004604"/>
    </source>
</evidence>
<dbReference type="Proteomes" id="UP000265515">
    <property type="component" value="Unassembled WGS sequence"/>
</dbReference>
<keyword evidence="2 6" id="KW-0853">WD repeat</keyword>
<evidence type="ECO:0000256" key="4">
    <source>
        <dbReference type="ARBA" id="ARBA00023242"/>
    </source>
</evidence>
<accession>A0A388KET8</accession>
<evidence type="ECO:0000256" key="5">
    <source>
        <dbReference type="ARBA" id="ARBA00038229"/>
    </source>
</evidence>
<dbReference type="CDD" id="cd00200">
    <property type="entry name" value="WD40"/>
    <property type="match status" value="2"/>
</dbReference>
<name>A0A388KET8_CHABU</name>
<feature type="compositionally biased region" description="Basic residues" evidence="8">
    <location>
        <begin position="969"/>
        <end position="983"/>
    </location>
</feature>
<comment type="subcellular location">
    <subcellularLocation>
        <location evidence="1">Nucleus</location>
        <location evidence="1">Nucleolus</location>
    </subcellularLocation>
</comment>
<reference evidence="10 11" key="1">
    <citation type="journal article" date="2018" name="Cell">
        <title>The Chara Genome: Secondary Complexity and Implications for Plant Terrestrialization.</title>
        <authorList>
            <person name="Nishiyama T."/>
            <person name="Sakayama H."/>
            <person name="Vries J.D."/>
            <person name="Buschmann H."/>
            <person name="Saint-Marcoux D."/>
            <person name="Ullrich K.K."/>
            <person name="Haas F.B."/>
            <person name="Vanderstraeten L."/>
            <person name="Becker D."/>
            <person name="Lang D."/>
            <person name="Vosolsobe S."/>
            <person name="Rombauts S."/>
            <person name="Wilhelmsson P.K.I."/>
            <person name="Janitza P."/>
            <person name="Kern R."/>
            <person name="Heyl A."/>
            <person name="Rumpler F."/>
            <person name="Villalobos L.I.A.C."/>
            <person name="Clay J.M."/>
            <person name="Skokan R."/>
            <person name="Toyoda A."/>
            <person name="Suzuki Y."/>
            <person name="Kagoshima H."/>
            <person name="Schijlen E."/>
            <person name="Tajeshwar N."/>
            <person name="Catarino B."/>
            <person name="Hetherington A.J."/>
            <person name="Saltykova A."/>
            <person name="Bonnot C."/>
            <person name="Breuninger H."/>
            <person name="Symeonidi A."/>
            <person name="Radhakrishnan G.V."/>
            <person name="Van Nieuwerburgh F."/>
            <person name="Deforce D."/>
            <person name="Chang C."/>
            <person name="Karol K.G."/>
            <person name="Hedrich R."/>
            <person name="Ulvskov P."/>
            <person name="Glockner G."/>
            <person name="Delwiche C.F."/>
            <person name="Petrasek J."/>
            <person name="Van de Peer Y."/>
            <person name="Friml J."/>
            <person name="Beilby M."/>
            <person name="Dolan L."/>
            <person name="Kohara Y."/>
            <person name="Sugano S."/>
            <person name="Fujiyama A."/>
            <person name="Delaux P.-M."/>
            <person name="Quint M."/>
            <person name="TheiBen G."/>
            <person name="Hagemann M."/>
            <person name="Harholt J."/>
            <person name="Dunand C."/>
            <person name="Zachgo S."/>
            <person name="Langdale J."/>
            <person name="Maumus F."/>
            <person name="Straeten D.V.D."/>
            <person name="Gould S.B."/>
            <person name="Rensing S.A."/>
        </authorList>
    </citation>
    <scope>NUCLEOTIDE SEQUENCE [LARGE SCALE GENOMIC DNA]</scope>
    <source>
        <strain evidence="10 11">S276</strain>
    </source>
</reference>
<dbReference type="PANTHER" id="PTHR19853">
    <property type="entry name" value="WD REPEAT CONTAINING PROTEIN 3 WDR3"/>
    <property type="match status" value="1"/>
</dbReference>
<dbReference type="InterPro" id="IPR007148">
    <property type="entry name" value="SSU_processome_Utp12"/>
</dbReference>
<feature type="repeat" description="WD" evidence="6">
    <location>
        <begin position="109"/>
        <end position="142"/>
    </location>
</feature>
<feature type="region of interest" description="Disordered" evidence="8">
    <location>
        <begin position="753"/>
        <end position="780"/>
    </location>
</feature>
<dbReference type="Gramene" id="GBG68516">
    <property type="protein sequence ID" value="GBG68516"/>
    <property type="gene ID" value="CBR_g3060"/>
</dbReference>
<feature type="repeat" description="WD" evidence="6">
    <location>
        <begin position="433"/>
        <end position="473"/>
    </location>
</feature>
<dbReference type="PROSITE" id="PS00678">
    <property type="entry name" value="WD_REPEATS_1"/>
    <property type="match status" value="2"/>
</dbReference>
<protein>
    <recommendedName>
        <fullName evidence="9">Small-subunit processome Utp12 domain-containing protein</fullName>
    </recommendedName>
</protein>
<feature type="repeat" description="WD" evidence="6">
    <location>
        <begin position="151"/>
        <end position="192"/>
    </location>
</feature>
<dbReference type="STRING" id="69332.A0A388KET8"/>
<dbReference type="SUPFAM" id="SSF50978">
    <property type="entry name" value="WD40 repeat-like"/>
    <property type="match status" value="2"/>
</dbReference>
<evidence type="ECO:0000313" key="10">
    <source>
        <dbReference type="EMBL" id="GBG68516.1"/>
    </source>
</evidence>
<dbReference type="Pfam" id="PF25172">
    <property type="entry name" value="Beta-prop_WDR3_2nd"/>
    <property type="match status" value="1"/>
</dbReference>
<feature type="domain" description="Small-subunit processome Utp12" evidence="9">
    <location>
        <begin position="830"/>
        <end position="930"/>
    </location>
</feature>
<feature type="region of interest" description="Disordered" evidence="8">
    <location>
        <begin position="957"/>
        <end position="995"/>
    </location>
</feature>
<feature type="compositionally biased region" description="Basic and acidic residues" evidence="8">
    <location>
        <begin position="335"/>
        <end position="345"/>
    </location>
</feature>
<dbReference type="Pfam" id="PF04003">
    <property type="entry name" value="Utp12"/>
    <property type="match status" value="1"/>
</dbReference>
<sequence length="995" mass="109903">MVKAYLRYEASGSFGVIASSASNITYDASGKLLVSPALENAILWNIKQGASIRTLSPTLISSEGAADAARPEVTCIVRSPTTATQIAVGYADGSIRIWDILKGSCEVLLNGHKSAVTALRYNASGEMLASGAKDTDVIIWDVGGEAGLFRLRGHRDQVTDVVFLERSQKVVSCSKDTFVRVWDLNTQLCVQTVVGHRSEVWSVDVDPEETRLITGSTDVEMRVYSIIHEEEEEEEEEEEVTAGIAGAASGDGGLAANGGMVMTRKGALQTKWNVLRFMGGIRRQATERAVMVRFNATGRLLACQAAGKTLEVYRIRAKDEVMKKAKRRKKRKRAKAELKQAAGREADDDEEENYTIEEDGANVENEDGVAAQDEIVLLQVLRLKQKVRSFAFSPGALRKNLVAEIALSLSNNSLEVYDLQESGDCHLIHAIELAGHRSDVRALALSSDDSLLLSTSNNAIKIWNPRTCSCLRTMESGYGLSALFVPGNRQGIVGTKEGHIEIVDIAASQRISQVEAHTGAVWSVAPIPDGSGFVSGSADHDVKFWEYELIEDKAYSDKAKRLNVRNVRTLKMPDDVLCVRLSPDGKFIAAALLDTTIKIFFADSLKFFLSLYGHKLPVLSMDISSDGALLASGSADKNLKIWGMDFGDCHRSLFAHQESVMQVAFVRGTHYVFTVGKDKVLKYWDADKFELLLTLEGHHAEVWCLAVSSHGDFVVTGSHDRSIRRWERTEEPFYPEEEREKRMEQMFEAGGLEDGRERGPAAEEIPEEGVTAPAGKRTQETVSSADAIIEALDMAESEIQRLQQHEEEKKKNPSIKPLPPNALMLGLSPSAYVLRAVAAVRTSDLEQALLIIPFNMALRLMSFFEDWLKDVRQVELTSRTAVILFKLHHQQLTATSSARRLLTSLQGCLRGGVQALKDVMGYNIAAMGQLQHMLEERSAAPFTGAEDKLKEIRERLAKGREHMREERKQRHKKSRLERKKMAKSAKSQAVAVSVA</sequence>
<dbReference type="EMBL" id="BFEA01000101">
    <property type="protein sequence ID" value="GBG68516.1"/>
    <property type="molecule type" value="Genomic_DNA"/>
</dbReference>
<evidence type="ECO:0000256" key="2">
    <source>
        <dbReference type="ARBA" id="ARBA00022574"/>
    </source>
</evidence>
<dbReference type="PROSITE" id="PS50082">
    <property type="entry name" value="WD_REPEATS_2"/>
    <property type="match status" value="9"/>
</dbReference>
<proteinExistence type="inferred from homology"/>
<feature type="repeat" description="WD" evidence="6">
    <location>
        <begin position="695"/>
        <end position="727"/>
    </location>
</feature>
<feature type="compositionally biased region" description="Acidic residues" evidence="8">
    <location>
        <begin position="346"/>
        <end position="363"/>
    </location>
</feature>
<evidence type="ECO:0000256" key="8">
    <source>
        <dbReference type="SAM" id="MobiDB-lite"/>
    </source>
</evidence>
<keyword evidence="7" id="KW-0175">Coiled coil</keyword>
<feature type="coiled-coil region" evidence="7">
    <location>
        <begin position="785"/>
        <end position="812"/>
    </location>
</feature>
<dbReference type="PRINTS" id="PR00320">
    <property type="entry name" value="GPROTEINBRPT"/>
</dbReference>
<dbReference type="InterPro" id="IPR001680">
    <property type="entry name" value="WD40_rpt"/>
</dbReference>
<dbReference type="SMART" id="SM00320">
    <property type="entry name" value="WD40"/>
    <property type="match status" value="11"/>
</dbReference>
<dbReference type="InterPro" id="IPR036322">
    <property type="entry name" value="WD40_repeat_dom_sf"/>
</dbReference>
<dbReference type="GO" id="GO:0034388">
    <property type="term" value="C:Pwp2p-containing subcomplex of 90S preribosome"/>
    <property type="evidence" value="ECO:0007669"/>
    <property type="project" value="TreeGrafter"/>
</dbReference>
<dbReference type="FunFam" id="2.130.10.10:FF:000157">
    <property type="entry name" value="WD repeat domain 3"/>
    <property type="match status" value="1"/>
</dbReference>
<evidence type="ECO:0000259" key="9">
    <source>
        <dbReference type="Pfam" id="PF04003"/>
    </source>
</evidence>
<feature type="repeat" description="WD" evidence="6">
    <location>
        <begin position="611"/>
        <end position="652"/>
    </location>
</feature>
<dbReference type="AlphaFoldDB" id="A0A388KET8"/>
<dbReference type="InterPro" id="IPR020472">
    <property type="entry name" value="WD40_PAC1"/>
</dbReference>
<dbReference type="InterPro" id="IPR019775">
    <property type="entry name" value="WD40_repeat_CS"/>
</dbReference>
<evidence type="ECO:0000256" key="3">
    <source>
        <dbReference type="ARBA" id="ARBA00022737"/>
    </source>
</evidence>
<feature type="repeat" description="WD" evidence="6">
    <location>
        <begin position="653"/>
        <end position="694"/>
    </location>
</feature>
<dbReference type="OMA" id="MNIPLTC"/>
<gene>
    <name evidence="10" type="ORF">CBR_g3060</name>
</gene>
<dbReference type="PANTHER" id="PTHR19853:SF0">
    <property type="entry name" value="WD REPEAT-CONTAINING PROTEIN 3"/>
    <property type="match status" value="1"/>
</dbReference>
<keyword evidence="3" id="KW-0677">Repeat</keyword>
<evidence type="ECO:0000256" key="7">
    <source>
        <dbReference type="SAM" id="Coils"/>
    </source>
</evidence>
<dbReference type="PROSITE" id="PS50294">
    <property type="entry name" value="WD_REPEATS_REGION"/>
    <property type="match status" value="7"/>
</dbReference>
<feature type="region of interest" description="Disordered" evidence="8">
    <location>
        <begin position="326"/>
        <end position="363"/>
    </location>
</feature>
<keyword evidence="11" id="KW-1185">Reference proteome</keyword>
<evidence type="ECO:0000256" key="6">
    <source>
        <dbReference type="PROSITE-ProRule" id="PRU00221"/>
    </source>
</evidence>
<dbReference type="GO" id="GO:0030490">
    <property type="term" value="P:maturation of SSU-rRNA"/>
    <property type="evidence" value="ECO:0007669"/>
    <property type="project" value="TreeGrafter"/>
</dbReference>